<organism evidence="2 3">
    <name type="scientific">Actinopolymorpha rutila</name>
    <dbReference type="NCBI Taxonomy" id="446787"/>
    <lineage>
        <taxon>Bacteria</taxon>
        <taxon>Bacillati</taxon>
        <taxon>Actinomycetota</taxon>
        <taxon>Actinomycetes</taxon>
        <taxon>Propionibacteriales</taxon>
        <taxon>Actinopolymorphaceae</taxon>
        <taxon>Actinopolymorpha</taxon>
    </lineage>
</organism>
<dbReference type="Proteomes" id="UP000579605">
    <property type="component" value="Unassembled WGS sequence"/>
</dbReference>
<keyword evidence="2" id="KW-0808">Transferase</keyword>
<dbReference type="AlphaFoldDB" id="A0A852ZVT9"/>
<dbReference type="GO" id="GO:0019748">
    <property type="term" value="P:secondary metabolic process"/>
    <property type="evidence" value="ECO:0007669"/>
    <property type="project" value="InterPro"/>
</dbReference>
<dbReference type="EMBL" id="JACBZH010000001">
    <property type="protein sequence ID" value="NYH92816.1"/>
    <property type="molecule type" value="Genomic_DNA"/>
</dbReference>
<reference evidence="2 3" key="1">
    <citation type="submission" date="2020-07" db="EMBL/GenBank/DDBJ databases">
        <title>Sequencing the genomes of 1000 actinobacteria strains.</title>
        <authorList>
            <person name="Klenk H.-P."/>
        </authorList>
    </citation>
    <scope>NUCLEOTIDE SEQUENCE [LARGE SCALE GENOMIC DNA]</scope>
    <source>
        <strain evidence="2 3">DSM 18448</strain>
    </source>
</reference>
<dbReference type="SUPFAM" id="SSF56112">
    <property type="entry name" value="Protein kinase-like (PK-like)"/>
    <property type="match status" value="1"/>
</dbReference>
<sequence length="122" mass="14123">MSELGPDRPDTMQHGDLNQSNVLRGTREDWQAIDPHGYVGEIAFECLTHLRDRWTELKRLPDPDRALRRRIEIFADAAEIDRERAMRWTHTRAVQAILRAGPHDGPRDDSDVHEWMAASLTD</sequence>
<name>A0A852ZVT9_9ACTN</name>
<feature type="region of interest" description="Disordered" evidence="1">
    <location>
        <begin position="1"/>
        <end position="23"/>
    </location>
</feature>
<keyword evidence="2" id="KW-0418">Kinase</keyword>
<feature type="compositionally biased region" description="Basic and acidic residues" evidence="1">
    <location>
        <begin position="1"/>
        <end position="13"/>
    </location>
</feature>
<proteinExistence type="predicted"/>
<keyword evidence="3" id="KW-1185">Reference proteome</keyword>
<dbReference type="Pfam" id="PF04655">
    <property type="entry name" value="APH_6_hur"/>
    <property type="match status" value="1"/>
</dbReference>
<comment type="caution">
    <text evidence="2">The sequence shown here is derived from an EMBL/GenBank/DDBJ whole genome shotgun (WGS) entry which is preliminary data.</text>
</comment>
<dbReference type="InterPro" id="IPR011009">
    <property type="entry name" value="Kinase-like_dom_sf"/>
</dbReference>
<gene>
    <name evidence="2" type="ORF">F4554_005454</name>
</gene>
<evidence type="ECO:0000313" key="2">
    <source>
        <dbReference type="EMBL" id="NYH92816.1"/>
    </source>
</evidence>
<dbReference type="InterPro" id="IPR006748">
    <property type="entry name" value="NH2Glyco/OHUrea_AB-resist_kin"/>
</dbReference>
<protein>
    <submittedName>
        <fullName evidence="2">Streptomycin 6-kinase</fullName>
    </submittedName>
</protein>
<dbReference type="RefSeq" id="WP_272955915.1">
    <property type="nucleotide sequence ID" value="NZ_BAAARR010000021.1"/>
</dbReference>
<accession>A0A852ZVT9</accession>
<evidence type="ECO:0000256" key="1">
    <source>
        <dbReference type="SAM" id="MobiDB-lite"/>
    </source>
</evidence>
<dbReference type="GO" id="GO:0016773">
    <property type="term" value="F:phosphotransferase activity, alcohol group as acceptor"/>
    <property type="evidence" value="ECO:0007669"/>
    <property type="project" value="InterPro"/>
</dbReference>
<evidence type="ECO:0000313" key="3">
    <source>
        <dbReference type="Proteomes" id="UP000579605"/>
    </source>
</evidence>
<dbReference type="GO" id="GO:0016301">
    <property type="term" value="F:kinase activity"/>
    <property type="evidence" value="ECO:0007669"/>
    <property type="project" value="UniProtKB-KW"/>
</dbReference>